<protein>
    <submittedName>
        <fullName evidence="1">Uncharacterized protein</fullName>
    </submittedName>
</protein>
<accession>A0A843XSH4</accession>
<dbReference type="AlphaFoldDB" id="A0A843XSH4"/>
<evidence type="ECO:0000313" key="2">
    <source>
        <dbReference type="Proteomes" id="UP000652761"/>
    </source>
</evidence>
<proteinExistence type="predicted"/>
<reference evidence="1" key="1">
    <citation type="submission" date="2017-07" db="EMBL/GenBank/DDBJ databases">
        <title>Taro Niue Genome Assembly and Annotation.</title>
        <authorList>
            <person name="Atibalentja N."/>
            <person name="Keating K."/>
            <person name="Fields C.J."/>
        </authorList>
    </citation>
    <scope>NUCLEOTIDE SEQUENCE</scope>
    <source>
        <strain evidence="1">Niue_2</strain>
        <tissue evidence="1">Leaf</tissue>
    </source>
</reference>
<dbReference type="EMBL" id="NMUH01014098">
    <property type="protein sequence ID" value="MQM22834.1"/>
    <property type="molecule type" value="Genomic_DNA"/>
</dbReference>
<keyword evidence="2" id="KW-1185">Reference proteome</keyword>
<gene>
    <name evidence="1" type="ORF">Taro_055892</name>
</gene>
<name>A0A843XSH4_COLES</name>
<dbReference type="Proteomes" id="UP000652761">
    <property type="component" value="Unassembled WGS sequence"/>
</dbReference>
<comment type="caution">
    <text evidence="1">The sequence shown here is derived from an EMBL/GenBank/DDBJ whole genome shotgun (WGS) entry which is preliminary data.</text>
</comment>
<evidence type="ECO:0000313" key="1">
    <source>
        <dbReference type="EMBL" id="MQM22834.1"/>
    </source>
</evidence>
<sequence>MAKVQGGSAYGPSTWVEVRGGRACVRCSFSRGCSVSLVVTPVASVCVDSAGSAGVVFGLTQVVVVALLCSAAL</sequence>
<organism evidence="1 2">
    <name type="scientific">Colocasia esculenta</name>
    <name type="common">Wild taro</name>
    <name type="synonym">Arum esculentum</name>
    <dbReference type="NCBI Taxonomy" id="4460"/>
    <lineage>
        <taxon>Eukaryota</taxon>
        <taxon>Viridiplantae</taxon>
        <taxon>Streptophyta</taxon>
        <taxon>Embryophyta</taxon>
        <taxon>Tracheophyta</taxon>
        <taxon>Spermatophyta</taxon>
        <taxon>Magnoliopsida</taxon>
        <taxon>Liliopsida</taxon>
        <taxon>Araceae</taxon>
        <taxon>Aroideae</taxon>
        <taxon>Colocasieae</taxon>
        <taxon>Colocasia</taxon>
    </lineage>
</organism>